<evidence type="ECO:0000313" key="3">
    <source>
        <dbReference type="EMBL" id="GBG92148.1"/>
    </source>
</evidence>
<gene>
    <name evidence="3" type="ORF">CBR_g54449</name>
</gene>
<proteinExistence type="predicted"/>
<evidence type="ECO:0000256" key="1">
    <source>
        <dbReference type="SAM" id="Coils"/>
    </source>
</evidence>
<organism evidence="3 4">
    <name type="scientific">Chara braunii</name>
    <name type="common">Braun's stonewort</name>
    <dbReference type="NCBI Taxonomy" id="69332"/>
    <lineage>
        <taxon>Eukaryota</taxon>
        <taxon>Viridiplantae</taxon>
        <taxon>Streptophyta</taxon>
        <taxon>Charophyceae</taxon>
        <taxon>Charales</taxon>
        <taxon>Characeae</taxon>
        <taxon>Chara</taxon>
    </lineage>
</organism>
<feature type="compositionally biased region" description="Basic and acidic residues" evidence="2">
    <location>
        <begin position="381"/>
        <end position="390"/>
    </location>
</feature>
<dbReference type="AlphaFoldDB" id="A0A388MC56"/>
<keyword evidence="1" id="KW-0175">Coiled coil</keyword>
<dbReference type="EMBL" id="BFEA01001007">
    <property type="protein sequence ID" value="GBG92148.1"/>
    <property type="molecule type" value="Genomic_DNA"/>
</dbReference>
<dbReference type="Gramene" id="GBG92148">
    <property type="protein sequence ID" value="GBG92148"/>
    <property type="gene ID" value="CBR_g54449"/>
</dbReference>
<name>A0A388MC56_CHABU</name>
<feature type="compositionally biased region" description="Acidic residues" evidence="2">
    <location>
        <begin position="251"/>
        <end position="261"/>
    </location>
</feature>
<protein>
    <submittedName>
        <fullName evidence="3">Uncharacterized protein</fullName>
    </submittedName>
</protein>
<feature type="coiled-coil region" evidence="1">
    <location>
        <begin position="398"/>
        <end position="425"/>
    </location>
</feature>
<comment type="caution">
    <text evidence="3">The sequence shown here is derived from an EMBL/GenBank/DDBJ whole genome shotgun (WGS) entry which is preliminary data.</text>
</comment>
<feature type="compositionally biased region" description="Basic and acidic residues" evidence="2">
    <location>
        <begin position="174"/>
        <end position="185"/>
    </location>
</feature>
<accession>A0A388MC56</accession>
<evidence type="ECO:0000256" key="2">
    <source>
        <dbReference type="SAM" id="MobiDB-lite"/>
    </source>
</evidence>
<feature type="region of interest" description="Disordered" evidence="2">
    <location>
        <begin position="345"/>
        <end position="390"/>
    </location>
</feature>
<feature type="region of interest" description="Disordered" evidence="2">
    <location>
        <begin position="174"/>
        <end position="261"/>
    </location>
</feature>
<feature type="compositionally biased region" description="Basic and acidic residues" evidence="2">
    <location>
        <begin position="345"/>
        <end position="362"/>
    </location>
</feature>
<sequence>MGNNTLPFIPDEWFFAQEGKVIRITVSSKNNPLCFKCRQRGHLGTDASCPKTKETVKPKVLKTASLQEVADKKGYWYIPEAQYAGWVFNDNLDTPDWVWTIQGEPTPKPDVYPPYESRWQTLNTGKKSPKSFIRDPVINIETLKQEIWERDLSADLQSVQENIERGWVEAVKKYQGEEREREESQAQKTYVRRRRRGQSVHEQIKVKEMEGTDESMGEGGAGQALGENEELSGAAVGGKRKHIEGQKDRESVDEEQERDLEEGYPWEGLQEDELRKYIEIFEKQRDDNYELQLILQKEELKNKTKAEAASPSLHILLSENPFAPLEKEEEVATYFAEKYCAAKEDQEMEGGEREGVSTERKNKMPKGRQLQKYKPTSVLEEQGKGKGQEDAGKVLSTVAQLGIQLQALEAQNARLTDQNKEAALRTVTVRDIQCNDQDTLWVRARREASILLLSRAVIPIRRDSLANQWEVAVHEDLSVPRWQLGQKREDLLKKISKEGEPVFMGLPGELQRGGGAVHGETLEGEGGKDQPQYDTRPLLICLDHKTEIQDGLMWKPWWWLTELPVTALGSDSKMAQNVVVLASLLESEAMAREAEELPTLLSPFEGEAEVSSSS</sequence>
<feature type="region of interest" description="Disordered" evidence="2">
    <location>
        <begin position="507"/>
        <end position="531"/>
    </location>
</feature>
<evidence type="ECO:0000313" key="4">
    <source>
        <dbReference type="Proteomes" id="UP000265515"/>
    </source>
</evidence>
<dbReference type="Proteomes" id="UP000265515">
    <property type="component" value="Unassembled WGS sequence"/>
</dbReference>
<reference evidence="3 4" key="1">
    <citation type="journal article" date="2018" name="Cell">
        <title>The Chara Genome: Secondary Complexity and Implications for Plant Terrestrialization.</title>
        <authorList>
            <person name="Nishiyama T."/>
            <person name="Sakayama H."/>
            <person name="Vries J.D."/>
            <person name="Buschmann H."/>
            <person name="Saint-Marcoux D."/>
            <person name="Ullrich K.K."/>
            <person name="Haas F.B."/>
            <person name="Vanderstraeten L."/>
            <person name="Becker D."/>
            <person name="Lang D."/>
            <person name="Vosolsobe S."/>
            <person name="Rombauts S."/>
            <person name="Wilhelmsson P.K.I."/>
            <person name="Janitza P."/>
            <person name="Kern R."/>
            <person name="Heyl A."/>
            <person name="Rumpler F."/>
            <person name="Villalobos L.I.A.C."/>
            <person name="Clay J.M."/>
            <person name="Skokan R."/>
            <person name="Toyoda A."/>
            <person name="Suzuki Y."/>
            <person name="Kagoshima H."/>
            <person name="Schijlen E."/>
            <person name="Tajeshwar N."/>
            <person name="Catarino B."/>
            <person name="Hetherington A.J."/>
            <person name="Saltykova A."/>
            <person name="Bonnot C."/>
            <person name="Breuninger H."/>
            <person name="Symeonidi A."/>
            <person name="Radhakrishnan G.V."/>
            <person name="Van Nieuwerburgh F."/>
            <person name="Deforce D."/>
            <person name="Chang C."/>
            <person name="Karol K.G."/>
            <person name="Hedrich R."/>
            <person name="Ulvskov P."/>
            <person name="Glockner G."/>
            <person name="Delwiche C.F."/>
            <person name="Petrasek J."/>
            <person name="Van de Peer Y."/>
            <person name="Friml J."/>
            <person name="Beilby M."/>
            <person name="Dolan L."/>
            <person name="Kohara Y."/>
            <person name="Sugano S."/>
            <person name="Fujiyama A."/>
            <person name="Delaux P.-M."/>
            <person name="Quint M."/>
            <person name="TheiBen G."/>
            <person name="Hagemann M."/>
            <person name="Harholt J."/>
            <person name="Dunand C."/>
            <person name="Zachgo S."/>
            <person name="Langdale J."/>
            <person name="Maumus F."/>
            <person name="Straeten D.V.D."/>
            <person name="Gould S.B."/>
            <person name="Rensing S.A."/>
        </authorList>
    </citation>
    <scope>NUCLEOTIDE SEQUENCE [LARGE SCALE GENOMIC DNA]</scope>
    <source>
        <strain evidence="3 4">S276</strain>
    </source>
</reference>
<keyword evidence="4" id="KW-1185">Reference proteome</keyword>